<reference evidence="2 3" key="1">
    <citation type="journal article" date="2018" name="Sci. Rep.">
        <title>Genome sequence of the cauliflower mushroom Sparassis crispa (Hanabiratake) and its association with beneficial usage.</title>
        <authorList>
            <person name="Kiyama R."/>
            <person name="Furutani Y."/>
            <person name="Kawaguchi K."/>
            <person name="Nakanishi T."/>
        </authorList>
    </citation>
    <scope>NUCLEOTIDE SEQUENCE [LARGE SCALE GENOMIC DNA]</scope>
</reference>
<protein>
    <submittedName>
        <fullName evidence="2">Uncharacterized protein</fullName>
    </submittedName>
</protein>
<evidence type="ECO:0000313" key="3">
    <source>
        <dbReference type="Proteomes" id="UP000287166"/>
    </source>
</evidence>
<evidence type="ECO:0000256" key="1">
    <source>
        <dbReference type="SAM" id="MobiDB-lite"/>
    </source>
</evidence>
<sequence>METAHPETLPARGVDSPPSLTQILGKLGVPSLPGLGIATLAALKVTAEDAIKETNSGLKRTHKDSTAAANEEAPKKAKKKPTLSSNGKAVTVGSVILIPSGLDEHGDLNDSAGPKVSRVKLDSMAEQGLAYVPEDDKKLQFRDGWNETQVETWLESLLPDAFKYIRENGEPGNRGSVLCARDGQYSTKVVQQKKIVGATLDKYKGGVGRPVKDRKIYIASKMEIPVAIYLNGWEDSTLSGSQDSDSASPDFEPKIKKDGAKPSEKSSLFLSDDEDALVGSPTAGALSIATGIPTVTTKYAAKEKKCAKEKGRAQEMDLVPATSDIIDLTERENSPFFYDPRMFDTPPPESETAIAGPSSITGTPSAAAGPSSTGTSTSVYGFNDSSCNADAEFIRLSKASEPFLKLSQDLTKTKEMPWDWA</sequence>
<comment type="caution">
    <text evidence="2">The sequence shown here is derived from an EMBL/GenBank/DDBJ whole genome shotgun (WGS) entry which is preliminary data.</text>
</comment>
<organism evidence="2 3">
    <name type="scientific">Sparassis crispa</name>
    <dbReference type="NCBI Taxonomy" id="139825"/>
    <lineage>
        <taxon>Eukaryota</taxon>
        <taxon>Fungi</taxon>
        <taxon>Dikarya</taxon>
        <taxon>Basidiomycota</taxon>
        <taxon>Agaricomycotina</taxon>
        <taxon>Agaricomycetes</taxon>
        <taxon>Polyporales</taxon>
        <taxon>Sparassidaceae</taxon>
        <taxon>Sparassis</taxon>
    </lineage>
</organism>
<gene>
    <name evidence="2" type="ORF">SCP_0502380</name>
</gene>
<feature type="compositionally biased region" description="Basic and acidic residues" evidence="1">
    <location>
        <begin position="251"/>
        <end position="264"/>
    </location>
</feature>
<evidence type="ECO:0000313" key="2">
    <source>
        <dbReference type="EMBL" id="GBE83191.1"/>
    </source>
</evidence>
<dbReference type="AlphaFoldDB" id="A0A401GLV5"/>
<proteinExistence type="predicted"/>
<dbReference type="RefSeq" id="XP_027614104.1">
    <property type="nucleotide sequence ID" value="XM_027758303.1"/>
</dbReference>
<dbReference type="InParanoid" id="A0A401GLV5"/>
<dbReference type="Proteomes" id="UP000287166">
    <property type="component" value="Unassembled WGS sequence"/>
</dbReference>
<dbReference type="EMBL" id="BFAD01000005">
    <property type="protein sequence ID" value="GBE83191.1"/>
    <property type="molecule type" value="Genomic_DNA"/>
</dbReference>
<dbReference type="GeneID" id="38780108"/>
<feature type="region of interest" description="Disordered" evidence="1">
    <location>
        <begin position="54"/>
        <end position="86"/>
    </location>
</feature>
<name>A0A401GLV5_9APHY</name>
<accession>A0A401GLV5</accession>
<dbReference type="OrthoDB" id="3011415at2759"/>
<keyword evidence="3" id="KW-1185">Reference proteome</keyword>
<feature type="region of interest" description="Disordered" evidence="1">
    <location>
        <begin position="346"/>
        <end position="377"/>
    </location>
</feature>
<feature type="region of interest" description="Disordered" evidence="1">
    <location>
        <begin position="239"/>
        <end position="268"/>
    </location>
</feature>
<feature type="compositionally biased region" description="Low complexity" evidence="1">
    <location>
        <begin position="361"/>
        <end position="377"/>
    </location>
</feature>